<dbReference type="OrthoDB" id="97893at2"/>
<evidence type="ECO:0000259" key="5">
    <source>
        <dbReference type="Pfam" id="PF25183"/>
    </source>
</evidence>
<comment type="subcellular location">
    <subcellularLocation>
        <location evidence="1">Cell outer membrane</location>
    </subcellularLocation>
</comment>
<evidence type="ECO:0000313" key="6">
    <source>
        <dbReference type="EMBL" id="SEB48897.1"/>
    </source>
</evidence>
<evidence type="ECO:0000256" key="2">
    <source>
        <dbReference type="ARBA" id="ARBA00023136"/>
    </source>
</evidence>
<evidence type="ECO:0000256" key="1">
    <source>
        <dbReference type="ARBA" id="ARBA00004442"/>
    </source>
</evidence>
<dbReference type="GO" id="GO:0009279">
    <property type="term" value="C:cell outer membrane"/>
    <property type="evidence" value="ECO:0007669"/>
    <property type="project" value="UniProtKB-SubCell"/>
</dbReference>
<evidence type="ECO:0000256" key="3">
    <source>
        <dbReference type="ARBA" id="ARBA00023237"/>
    </source>
</evidence>
<dbReference type="Pfam" id="PF25183">
    <property type="entry name" value="OMP_b-brl_4"/>
    <property type="match status" value="1"/>
</dbReference>
<dbReference type="PROSITE" id="PS01156">
    <property type="entry name" value="TONB_DEPENDENT_REC_2"/>
    <property type="match status" value="1"/>
</dbReference>
<keyword evidence="3" id="KW-0998">Cell outer membrane</keyword>
<dbReference type="EMBL" id="FNSD01000001">
    <property type="protein sequence ID" value="SEB48897.1"/>
    <property type="molecule type" value="Genomic_DNA"/>
</dbReference>
<keyword evidence="6" id="KW-0645">Protease</keyword>
<dbReference type="SUPFAM" id="SSF49464">
    <property type="entry name" value="Carboxypeptidase regulatory domain-like"/>
    <property type="match status" value="1"/>
</dbReference>
<dbReference type="InterPro" id="IPR057601">
    <property type="entry name" value="Oar-like_b-barrel"/>
</dbReference>
<dbReference type="InterPro" id="IPR036942">
    <property type="entry name" value="Beta-barrel_TonB_sf"/>
</dbReference>
<organism evidence="6 7">
    <name type="scientific">Terriglobus roseus</name>
    <dbReference type="NCBI Taxonomy" id="392734"/>
    <lineage>
        <taxon>Bacteria</taxon>
        <taxon>Pseudomonadati</taxon>
        <taxon>Acidobacteriota</taxon>
        <taxon>Terriglobia</taxon>
        <taxon>Terriglobales</taxon>
        <taxon>Acidobacteriaceae</taxon>
        <taxon>Terriglobus</taxon>
    </lineage>
</organism>
<name>A0A1H4JRW8_9BACT</name>
<gene>
    <name evidence="6" type="ORF">SAMN05443244_0776</name>
</gene>
<dbReference type="SUPFAM" id="SSF56935">
    <property type="entry name" value="Porins"/>
    <property type="match status" value="1"/>
</dbReference>
<feature type="domain" description="TonB-dependent transporter Oar-like beta-barrel" evidence="5">
    <location>
        <begin position="265"/>
        <end position="1154"/>
    </location>
</feature>
<keyword evidence="2" id="KW-0472">Membrane</keyword>
<evidence type="ECO:0000256" key="4">
    <source>
        <dbReference type="SAM" id="SignalP"/>
    </source>
</evidence>
<dbReference type="Gene3D" id="2.40.170.20">
    <property type="entry name" value="TonB-dependent receptor, beta-barrel domain"/>
    <property type="match status" value="1"/>
</dbReference>
<evidence type="ECO:0000313" key="7">
    <source>
        <dbReference type="Proteomes" id="UP000182409"/>
    </source>
</evidence>
<dbReference type="AlphaFoldDB" id="A0A1H4JRW8"/>
<accession>A0A1H4JRW8</accession>
<protein>
    <submittedName>
        <fullName evidence="6">Carboxypeptidase regulatory-like domain-containing protein</fullName>
    </submittedName>
</protein>
<dbReference type="Pfam" id="PF13620">
    <property type="entry name" value="CarboxypepD_reg"/>
    <property type="match status" value="1"/>
</dbReference>
<dbReference type="GO" id="GO:0004180">
    <property type="term" value="F:carboxypeptidase activity"/>
    <property type="evidence" value="ECO:0007669"/>
    <property type="project" value="UniProtKB-KW"/>
</dbReference>
<dbReference type="InterPro" id="IPR010917">
    <property type="entry name" value="TonB_rcpt_CS"/>
</dbReference>
<keyword evidence="6" id="KW-0378">Hydrolase</keyword>
<reference evidence="6 7" key="1">
    <citation type="submission" date="2016-10" db="EMBL/GenBank/DDBJ databases">
        <authorList>
            <person name="de Groot N.N."/>
        </authorList>
    </citation>
    <scope>NUCLEOTIDE SEQUENCE [LARGE SCALE GENOMIC DNA]</scope>
    <source>
        <strain evidence="6 7">AB35.6</strain>
    </source>
</reference>
<dbReference type="Proteomes" id="UP000182409">
    <property type="component" value="Unassembled WGS sequence"/>
</dbReference>
<sequence>MKARSVTSKSRIYSRMRTCACVAAFPILPLAAAAVLLMPASSYAQTAGTASVQGTVKDPSGAGIPNATVVFLSTETGTRREVKTASSGDYSLANVPVGAYTLSVTAPGFSGFKQSGSLEVGNNATIDAPLTIGSETQFVEVQTGAVALETETVNYKQVVDQQRINELPLNGRQATQLVLVTGGAVTSPGNDMVGSKNYASSTVIAVAGGQGNYNNYVLDGGYHTDNFTNVNLPFPFPDALREFSVESNSLPARNGLHPGALVNAVTVSGSNKWHGSVFEFIRNNVINATNFFSVNPTTGAPIRDSLKRNQFGGTFGGHIVKDKLFFFGGYQGTRNKQVGNATNYCLPTPAELAGDFSQMGGGCAKNAADGSNLVNPSNGTAISTTPGSANYRKVNPATYSPQSLAFVKYLPLAQADQFGLVSVALPANNQEDQYVGRVDWNISQRHMIYGRYYLTNYKAASYYSPTNILLTTTAGNDERVQTATMGDIFNISPTMVNTFHATWARRRDTRGPTAGGINARTLGVNVYTYVPVDFRLSVTNGPSAGCGTCSPGFFNSNSEDFSDDIDYQRGKHAFAFGAEYIRAADNTNAGYLQNGQYTFNGQLSGVNNKNVGEGMIDFLTGRMQSFGQSRSQQTAFRENIFSGYAQDTWHVNNIMTLTYGLRYEPMLFQQDKFGRGSTFDQAAFNSNTHSTIYPNAPAGTLYPGDPGVPKNLTNNRLNNVSPRVGIAINPHPTTVFRAGGAVMYDSPALYLNQRQITNAPFTNEIGITGNLSFADPYNGYAGGSPFPGVFPPDKTSVFPTQSAYVIMKRDARTPAIYQWTASLQQEIGKGWTFSANYLGNRNIHQYIGVYPNRAVYIPGTSTGRAGSCGALVAPNLPAAGSPCSSTASANANARTPLSLANPAQGAYYTQTLTVIDDHGYSNYNGGIFTIQHRRGNFNFLANYTWSKCLDLTDNQGDIAQSFLQNSGNPRGDYGACGFDVRHIANITFVTESKFNSLHGFAGALVNGWQIAPLIRMTSGLPINVTTGSDVSLTGQGQDRPNLVPNVPLRTNVKVTSLAAGGNRFYFNKAAFTAAPTGTFGNLPRNFLRTPGQYNIDLSLSRNFNVYERLKFQLRLESFNILNHPNFTQTGFTTANPSSSTFGYANTAGDPRIFQAAARFTF</sequence>
<dbReference type="Gene3D" id="2.60.40.1120">
    <property type="entry name" value="Carboxypeptidase-like, regulatory domain"/>
    <property type="match status" value="1"/>
</dbReference>
<feature type="chain" id="PRO_5010364129" evidence="4">
    <location>
        <begin position="45"/>
        <end position="1161"/>
    </location>
</feature>
<feature type="signal peptide" evidence="4">
    <location>
        <begin position="1"/>
        <end position="44"/>
    </location>
</feature>
<proteinExistence type="predicted"/>
<keyword evidence="6" id="KW-0121">Carboxypeptidase</keyword>
<keyword evidence="4" id="KW-0732">Signal</keyword>
<dbReference type="InterPro" id="IPR008969">
    <property type="entry name" value="CarboxyPept-like_regulatory"/>
</dbReference>